<evidence type="ECO:0000259" key="1">
    <source>
        <dbReference type="PROSITE" id="PS51729"/>
    </source>
</evidence>
<dbReference type="PANTHER" id="PTHR31435:SF10">
    <property type="entry name" value="BSR4717 PROTEIN"/>
    <property type="match status" value="1"/>
</dbReference>
<sequence>MSRVEKLVNNTRRKRYEMASGKALTIAEYIIAGEKIFLTHTEVPPELKGRGKASALVKAVLEDIAEKDLRLVPLCPFVAAYIRRHPEWKRVLSPEVNID</sequence>
<accession>A0A7V1PUF0</accession>
<feature type="domain" description="N-acetyltransferase" evidence="1">
    <location>
        <begin position="8"/>
        <end position="93"/>
    </location>
</feature>
<dbReference type="InterPro" id="IPR016181">
    <property type="entry name" value="Acyl_CoA_acyltransferase"/>
</dbReference>
<dbReference type="PROSITE" id="PS51729">
    <property type="entry name" value="GNAT_YJDJ"/>
    <property type="match status" value="1"/>
</dbReference>
<dbReference type="Gene3D" id="3.40.630.30">
    <property type="match status" value="1"/>
</dbReference>
<organism evidence="2">
    <name type="scientific">Caldithrix abyssi</name>
    <dbReference type="NCBI Taxonomy" id="187145"/>
    <lineage>
        <taxon>Bacteria</taxon>
        <taxon>Pseudomonadati</taxon>
        <taxon>Calditrichota</taxon>
        <taxon>Calditrichia</taxon>
        <taxon>Calditrichales</taxon>
        <taxon>Calditrichaceae</taxon>
        <taxon>Caldithrix</taxon>
    </lineage>
</organism>
<reference evidence="2" key="1">
    <citation type="journal article" date="2020" name="mSystems">
        <title>Genome- and Community-Level Interaction Insights into Carbon Utilization and Element Cycling Functions of Hydrothermarchaeota in Hydrothermal Sediment.</title>
        <authorList>
            <person name="Zhou Z."/>
            <person name="Liu Y."/>
            <person name="Xu W."/>
            <person name="Pan J."/>
            <person name="Luo Z.H."/>
            <person name="Li M."/>
        </authorList>
    </citation>
    <scope>NUCLEOTIDE SEQUENCE [LARGE SCALE GENOMIC DNA]</scope>
    <source>
        <strain evidence="2">HyVt-456</strain>
    </source>
</reference>
<dbReference type="AlphaFoldDB" id="A0A7V1PUF0"/>
<dbReference type="Proteomes" id="UP000886005">
    <property type="component" value="Unassembled WGS sequence"/>
</dbReference>
<dbReference type="SUPFAM" id="SSF55729">
    <property type="entry name" value="Acyl-CoA N-acyltransferases (Nat)"/>
    <property type="match status" value="1"/>
</dbReference>
<dbReference type="PANTHER" id="PTHR31435">
    <property type="entry name" value="PROTEIN NATD1"/>
    <property type="match status" value="1"/>
</dbReference>
<gene>
    <name evidence="2" type="ORF">ENJ10_07030</name>
</gene>
<dbReference type="Pfam" id="PF14542">
    <property type="entry name" value="Acetyltransf_CG"/>
    <property type="match status" value="1"/>
</dbReference>
<proteinExistence type="predicted"/>
<dbReference type="EMBL" id="DRLD01000191">
    <property type="protein sequence ID" value="HED10425.1"/>
    <property type="molecule type" value="Genomic_DNA"/>
</dbReference>
<dbReference type="InterPro" id="IPR031165">
    <property type="entry name" value="GNAT_YJDJ"/>
</dbReference>
<protein>
    <submittedName>
        <fullName evidence="2">N-acetyltransferase</fullName>
    </submittedName>
</protein>
<name>A0A7V1PUF0_CALAY</name>
<comment type="caution">
    <text evidence="2">The sequence shown here is derived from an EMBL/GenBank/DDBJ whole genome shotgun (WGS) entry which is preliminary data.</text>
</comment>
<dbReference type="InterPro" id="IPR045057">
    <property type="entry name" value="Gcn5-rel_NAT"/>
</dbReference>
<evidence type="ECO:0000313" key="2">
    <source>
        <dbReference type="EMBL" id="HED10425.1"/>
    </source>
</evidence>